<name>A0ACC3B030_9EURO</name>
<evidence type="ECO:0000313" key="1">
    <source>
        <dbReference type="EMBL" id="KAK1143255.1"/>
    </source>
</evidence>
<keyword evidence="2" id="KW-1185">Reference proteome</keyword>
<dbReference type="Proteomes" id="UP001177260">
    <property type="component" value="Unassembled WGS sequence"/>
</dbReference>
<organism evidence="1 2">
    <name type="scientific">Aspergillus melleus</name>
    <dbReference type="NCBI Taxonomy" id="138277"/>
    <lineage>
        <taxon>Eukaryota</taxon>
        <taxon>Fungi</taxon>
        <taxon>Dikarya</taxon>
        <taxon>Ascomycota</taxon>
        <taxon>Pezizomycotina</taxon>
        <taxon>Eurotiomycetes</taxon>
        <taxon>Eurotiomycetidae</taxon>
        <taxon>Eurotiales</taxon>
        <taxon>Aspergillaceae</taxon>
        <taxon>Aspergillus</taxon>
        <taxon>Aspergillus subgen. Circumdati</taxon>
    </lineage>
</organism>
<comment type="caution">
    <text evidence="1">The sequence shown here is derived from an EMBL/GenBank/DDBJ whole genome shotgun (WGS) entry which is preliminary data.</text>
</comment>
<sequence length="276" mass="29712">MRFLCLHGQGTSSDVLKTQIASLRYQLDATDSHEFDFIDGAVLWPPARSIREVFGDEVESFSYFDESAASILGAVVDLAQYIDSHGPFDGVIGFSQGAVLAATLIIAQTETQRGGMVPVTQTQPPLSFPTETHTHTQTHGSRPSPSPSPTPTVDEDVDPSTHLPRLPPFRCAVFLCGGLPFAWEALKRGRVELITPPPSSSSSSSSCDRPLVEIPVVNCWAAHDEDYPGMGPPLSRLCAPEINEQVIHGAGHAVPSEGDDLIALEAAVRATFERVR</sequence>
<reference evidence="1 2" key="1">
    <citation type="journal article" date="2023" name="ACS Omega">
        <title>Identification of the Neoaspergillic Acid Biosynthesis Gene Cluster by Establishing an In Vitro CRISPR-Ribonucleoprotein Genetic System in Aspergillus melleus.</title>
        <authorList>
            <person name="Yuan B."/>
            <person name="Grau M.F."/>
            <person name="Murata R.M."/>
            <person name="Torok T."/>
            <person name="Venkateswaran K."/>
            <person name="Stajich J.E."/>
            <person name="Wang C.C.C."/>
        </authorList>
    </citation>
    <scope>NUCLEOTIDE SEQUENCE [LARGE SCALE GENOMIC DNA]</scope>
    <source>
        <strain evidence="1 2">IMV 1140</strain>
    </source>
</reference>
<proteinExistence type="predicted"/>
<gene>
    <name evidence="1" type="ORF">N8T08_006955</name>
</gene>
<evidence type="ECO:0000313" key="2">
    <source>
        <dbReference type="Proteomes" id="UP001177260"/>
    </source>
</evidence>
<accession>A0ACC3B030</accession>
<protein>
    <submittedName>
        <fullName evidence="1">Uncharacterized protein</fullName>
    </submittedName>
</protein>
<dbReference type="EMBL" id="JAOPJF010000042">
    <property type="protein sequence ID" value="KAK1143255.1"/>
    <property type="molecule type" value="Genomic_DNA"/>
</dbReference>